<dbReference type="SUPFAM" id="SSF101898">
    <property type="entry name" value="NHL repeat"/>
    <property type="match status" value="1"/>
</dbReference>
<dbReference type="Proteomes" id="UP001163046">
    <property type="component" value="Unassembled WGS sequence"/>
</dbReference>
<keyword evidence="5" id="KW-1185">Reference proteome</keyword>
<dbReference type="GO" id="GO:0000209">
    <property type="term" value="P:protein polyubiquitination"/>
    <property type="evidence" value="ECO:0007669"/>
    <property type="project" value="TreeGrafter"/>
</dbReference>
<dbReference type="AlphaFoldDB" id="A0A9W9YMU8"/>
<sequence length="576" mass="65049">MENMASVVADTLRLTFKLLLSKIRDKGAENLKHGDVSDERFRDFIVRELTDIREKLEGLCKLDLIASANFFKDGVSLMYHSFAKSGTNSPSIETEVYKGDYDTISLVNTDVTNIELDEWEVLHLMSDGLQFDKIDCQDKFFVEAKDFLKKAAESATKAFSNEALDIYDRVLAMKFRVAATMLQYIGEPEVAVVLCKNYLEQLNGLPEVREAFSVRFGRFNMRRLFCEMRREALISAVVSINRIMWEYLHLSSKGDDILRNWPEIPVDSSHKIHPVQSGEVCRGYFWKFGEFGGGAAQLNGPVDIATNSKGYFIVADRYNFQIKVFSKDGKLSQRVCEMTFLQTFNEDTVVTSLLHPQSIDVDKSDRVYICSSYKSPLNGQFINEVIALDKEGEFRWSFGRGQPNFCHGKLTSIAVDKNRGRVFALCKNTVFVLNTDGTFLSCFTLTGDFIQAKESHLCVTTSGNVIVTASNTMFLVPKRAANDTSFKSRTVLPTRFNKPHRRIPNTFNPSGIAFNPHTEQVVVVDRASNSLVMFDTAGHFIRKIYFYEKYSSGGATITRDGHVAVASKSTNKILIM</sequence>
<dbReference type="PANTHER" id="PTHR24104">
    <property type="entry name" value="E3 UBIQUITIN-PROTEIN LIGASE NHLRC1-RELATED"/>
    <property type="match status" value="1"/>
</dbReference>
<gene>
    <name evidence="3" type="ORF">OS493_030534</name>
    <name evidence="4" type="ORF">OS493_033823</name>
</gene>
<organism evidence="3 5">
    <name type="scientific">Desmophyllum pertusum</name>
    <dbReference type="NCBI Taxonomy" id="174260"/>
    <lineage>
        <taxon>Eukaryota</taxon>
        <taxon>Metazoa</taxon>
        <taxon>Cnidaria</taxon>
        <taxon>Anthozoa</taxon>
        <taxon>Hexacorallia</taxon>
        <taxon>Scleractinia</taxon>
        <taxon>Caryophylliina</taxon>
        <taxon>Caryophylliidae</taxon>
        <taxon>Desmophyllum</taxon>
    </lineage>
</organism>
<dbReference type="InterPro" id="IPR011042">
    <property type="entry name" value="6-blade_b-propeller_TolB-like"/>
</dbReference>
<name>A0A9W9YMU8_9CNID</name>
<evidence type="ECO:0000313" key="5">
    <source>
        <dbReference type="Proteomes" id="UP001163046"/>
    </source>
</evidence>
<evidence type="ECO:0000256" key="2">
    <source>
        <dbReference type="PROSITE-ProRule" id="PRU00504"/>
    </source>
</evidence>
<evidence type="ECO:0000256" key="1">
    <source>
        <dbReference type="ARBA" id="ARBA00022737"/>
    </source>
</evidence>
<dbReference type="Pfam" id="PF01436">
    <property type="entry name" value="NHL"/>
    <property type="match status" value="1"/>
</dbReference>
<reference evidence="3" key="1">
    <citation type="submission" date="2023-01" db="EMBL/GenBank/DDBJ databases">
        <title>Genome assembly of the deep-sea coral Lophelia pertusa.</title>
        <authorList>
            <person name="Herrera S."/>
            <person name="Cordes E."/>
        </authorList>
    </citation>
    <scope>NUCLEOTIDE SEQUENCE</scope>
    <source>
        <strain evidence="3">USNM1676648</strain>
        <tissue evidence="3">Polyp</tissue>
    </source>
</reference>
<dbReference type="CDD" id="cd05819">
    <property type="entry name" value="NHL"/>
    <property type="match status" value="1"/>
</dbReference>
<dbReference type="InterPro" id="IPR050952">
    <property type="entry name" value="TRIM-NHL_E3_ligases"/>
</dbReference>
<dbReference type="EMBL" id="MU827334">
    <property type="protein sequence ID" value="KAJ7354757.1"/>
    <property type="molecule type" value="Genomic_DNA"/>
</dbReference>
<evidence type="ECO:0000313" key="4">
    <source>
        <dbReference type="EMBL" id="KAJ7370198.1"/>
    </source>
</evidence>
<dbReference type="Gene3D" id="2.120.10.30">
    <property type="entry name" value="TolB, C-terminal domain"/>
    <property type="match status" value="2"/>
</dbReference>
<feature type="repeat" description="NHL" evidence="2">
    <location>
        <begin position="287"/>
        <end position="328"/>
    </location>
</feature>
<dbReference type="EMBL" id="MU826871">
    <property type="protein sequence ID" value="KAJ7370198.1"/>
    <property type="molecule type" value="Genomic_DNA"/>
</dbReference>
<dbReference type="PANTHER" id="PTHR24104:SF25">
    <property type="entry name" value="PROTEIN LIN-41"/>
    <property type="match status" value="1"/>
</dbReference>
<keyword evidence="1" id="KW-0677">Repeat</keyword>
<evidence type="ECO:0000313" key="3">
    <source>
        <dbReference type="EMBL" id="KAJ7354757.1"/>
    </source>
</evidence>
<protein>
    <submittedName>
        <fullName evidence="3">Uncharacterized protein</fullName>
    </submittedName>
</protein>
<dbReference type="GO" id="GO:0043161">
    <property type="term" value="P:proteasome-mediated ubiquitin-dependent protein catabolic process"/>
    <property type="evidence" value="ECO:0007669"/>
    <property type="project" value="TreeGrafter"/>
</dbReference>
<dbReference type="PROSITE" id="PS51125">
    <property type="entry name" value="NHL"/>
    <property type="match status" value="1"/>
</dbReference>
<dbReference type="OrthoDB" id="5951506at2759"/>
<dbReference type="GO" id="GO:0008270">
    <property type="term" value="F:zinc ion binding"/>
    <property type="evidence" value="ECO:0007669"/>
    <property type="project" value="UniProtKB-KW"/>
</dbReference>
<dbReference type="InterPro" id="IPR001258">
    <property type="entry name" value="NHL_repeat"/>
</dbReference>
<comment type="caution">
    <text evidence="3">The sequence shown here is derived from an EMBL/GenBank/DDBJ whole genome shotgun (WGS) entry which is preliminary data.</text>
</comment>
<proteinExistence type="predicted"/>
<accession>A0A9W9YMU8</accession>
<dbReference type="GO" id="GO:0061630">
    <property type="term" value="F:ubiquitin protein ligase activity"/>
    <property type="evidence" value="ECO:0007669"/>
    <property type="project" value="TreeGrafter"/>
</dbReference>